<feature type="domain" description="NmrA-like" evidence="1">
    <location>
        <begin position="2"/>
        <end position="250"/>
    </location>
</feature>
<accession>A0A6P0HF93</accession>
<dbReference type="EMBL" id="JAAGWB010000057">
    <property type="protein sequence ID" value="NEN53034.1"/>
    <property type="molecule type" value="Genomic_DNA"/>
</dbReference>
<evidence type="ECO:0000313" key="4">
    <source>
        <dbReference type="Proteomes" id="UP000468828"/>
    </source>
</evidence>
<gene>
    <name evidence="3" type="ORF">G3R41_19180</name>
    <name evidence="2" type="ORF">GCU67_18530</name>
</gene>
<protein>
    <submittedName>
        <fullName evidence="3">SDR family oxidoreductase</fullName>
    </submittedName>
</protein>
<dbReference type="Proteomes" id="UP000468828">
    <property type="component" value="Unassembled WGS sequence"/>
</dbReference>
<dbReference type="Gene3D" id="3.40.50.720">
    <property type="entry name" value="NAD(P)-binding Rossmann-like Domain"/>
    <property type="match status" value="1"/>
</dbReference>
<sequence length="284" mass="29285">MITVTGATGALNGATVDHLLEHVPADQLVVVARDVAAAQRFADRGIEVRHGDYADPASLPAAFAGADQLLLVSSSDPAADAVALHRTAIEAAVRAGVGRVLYTSHQGAAPGTPFGPGRDHAATEQLLADSGLPWTSLRNGFYAHSLLFMTGPWRETGRIEVPADGPVSWTSRADQAEAAAVVLLSDGGYDGPVTLTASAAPTFADVAALAGEVAGRPVERVLVDPDAWVAGQVAGGTPEFVARFLLGMYSAAEQGFFAGVDPLLGELLGREPRSVRDLLAAPVH</sequence>
<dbReference type="AlphaFoldDB" id="A0A6P0HF93"/>
<dbReference type="InterPro" id="IPR036291">
    <property type="entry name" value="NAD(P)-bd_dom_sf"/>
</dbReference>
<dbReference type="RefSeq" id="WP_163612829.1">
    <property type="nucleotide sequence ID" value="NZ_JAAGWB010000057.1"/>
</dbReference>
<name>A0A6P0HF93_9ACTN</name>
<dbReference type="EMBL" id="JAAGWH010000055">
    <property type="protein sequence ID" value="NEK96146.1"/>
    <property type="molecule type" value="Genomic_DNA"/>
</dbReference>
<dbReference type="SUPFAM" id="SSF51735">
    <property type="entry name" value="NAD(P)-binding Rossmann-fold domains"/>
    <property type="match status" value="1"/>
</dbReference>
<reference evidence="2 4" key="1">
    <citation type="submission" date="2020-01" db="EMBL/GenBank/DDBJ databases">
        <title>the WGS Modestobacter muralis CPCC 204518.</title>
        <authorList>
            <person name="Jiang Z."/>
        </authorList>
    </citation>
    <scope>NUCLEOTIDE SEQUENCE [LARGE SCALE GENOMIC DNA]</scope>
    <source>
        <strain evidence="2 4">DSM 100205</strain>
    </source>
</reference>
<reference evidence="3 5" key="2">
    <citation type="submission" date="2020-02" db="EMBL/GenBank/DDBJ databases">
        <title>The WGS of Modestobacter muralis DSM 100205.</title>
        <authorList>
            <person name="Jiang Z."/>
        </authorList>
    </citation>
    <scope>NUCLEOTIDE SEQUENCE [LARGE SCALE GENOMIC DNA]</scope>
    <source>
        <strain evidence="3 5">DSM 100205</strain>
    </source>
</reference>
<evidence type="ECO:0000259" key="1">
    <source>
        <dbReference type="Pfam" id="PF05368"/>
    </source>
</evidence>
<proteinExistence type="predicted"/>
<evidence type="ECO:0000313" key="5">
    <source>
        <dbReference type="Proteomes" id="UP000471152"/>
    </source>
</evidence>
<dbReference type="Pfam" id="PF05368">
    <property type="entry name" value="NmrA"/>
    <property type="match status" value="1"/>
</dbReference>
<organism evidence="3 5">
    <name type="scientific">Modestobacter muralis</name>
    <dbReference type="NCBI Taxonomy" id="1608614"/>
    <lineage>
        <taxon>Bacteria</taxon>
        <taxon>Bacillati</taxon>
        <taxon>Actinomycetota</taxon>
        <taxon>Actinomycetes</taxon>
        <taxon>Geodermatophilales</taxon>
        <taxon>Geodermatophilaceae</taxon>
        <taxon>Modestobacter</taxon>
    </lineage>
</organism>
<dbReference type="InterPro" id="IPR052718">
    <property type="entry name" value="NmrA-type_oxidoreductase"/>
</dbReference>
<dbReference type="Gene3D" id="3.90.25.10">
    <property type="entry name" value="UDP-galactose 4-epimerase, domain 1"/>
    <property type="match status" value="1"/>
</dbReference>
<comment type="caution">
    <text evidence="3">The sequence shown here is derived from an EMBL/GenBank/DDBJ whole genome shotgun (WGS) entry which is preliminary data.</text>
</comment>
<dbReference type="CDD" id="cd05269">
    <property type="entry name" value="TMR_SDR_a"/>
    <property type="match status" value="1"/>
</dbReference>
<dbReference type="PANTHER" id="PTHR47129:SF1">
    <property type="entry name" value="NMRA-LIKE DOMAIN-CONTAINING PROTEIN"/>
    <property type="match status" value="1"/>
</dbReference>
<dbReference type="InterPro" id="IPR008030">
    <property type="entry name" value="NmrA-like"/>
</dbReference>
<evidence type="ECO:0000313" key="2">
    <source>
        <dbReference type="EMBL" id="NEK96146.1"/>
    </source>
</evidence>
<evidence type="ECO:0000313" key="3">
    <source>
        <dbReference type="EMBL" id="NEN53034.1"/>
    </source>
</evidence>
<dbReference type="PANTHER" id="PTHR47129">
    <property type="entry name" value="QUINONE OXIDOREDUCTASE 2"/>
    <property type="match status" value="1"/>
</dbReference>
<keyword evidence="4" id="KW-1185">Reference proteome</keyword>
<dbReference type="Proteomes" id="UP000471152">
    <property type="component" value="Unassembled WGS sequence"/>
</dbReference>